<feature type="non-terminal residue" evidence="3">
    <location>
        <position position="186"/>
    </location>
</feature>
<feature type="chain" id="PRO_5032558895" evidence="2">
    <location>
        <begin position="18"/>
        <end position="186"/>
    </location>
</feature>
<evidence type="ECO:0000256" key="1">
    <source>
        <dbReference type="SAM" id="MobiDB-lite"/>
    </source>
</evidence>
<organism evidence="3 4">
    <name type="scientific">Symbiodinium necroappetens</name>
    <dbReference type="NCBI Taxonomy" id="1628268"/>
    <lineage>
        <taxon>Eukaryota</taxon>
        <taxon>Sar</taxon>
        <taxon>Alveolata</taxon>
        <taxon>Dinophyceae</taxon>
        <taxon>Suessiales</taxon>
        <taxon>Symbiodiniaceae</taxon>
        <taxon>Symbiodinium</taxon>
    </lineage>
</organism>
<dbReference type="Proteomes" id="UP000601435">
    <property type="component" value="Unassembled WGS sequence"/>
</dbReference>
<comment type="caution">
    <text evidence="3">The sequence shown here is derived from an EMBL/GenBank/DDBJ whole genome shotgun (WGS) entry which is preliminary data.</text>
</comment>
<keyword evidence="4" id="KW-1185">Reference proteome</keyword>
<sequence>MRPRALLLLLPSAVASAIHSEVSHDGHVSHSKESEKSSDMSSSVNSEHQEGQYPTFGSSGFSSGGFGNSYGMNSMGGGMGGGMGGSYGNGFNSYGSPGPQGYGQPMVRSGNPMMARSGQPQSGYAPTETEMHMPLGANVELHSDDGVLYSSRRRAEKKPEDYNYDDNTVLGMANYIYKGDASLATL</sequence>
<dbReference type="AlphaFoldDB" id="A0A812N9N5"/>
<evidence type="ECO:0000256" key="2">
    <source>
        <dbReference type="SAM" id="SignalP"/>
    </source>
</evidence>
<proteinExistence type="predicted"/>
<feature type="compositionally biased region" description="Basic and acidic residues" evidence="1">
    <location>
        <begin position="21"/>
        <end position="38"/>
    </location>
</feature>
<gene>
    <name evidence="3" type="ORF">SNEC2469_LOCUS7478</name>
</gene>
<reference evidence="3" key="1">
    <citation type="submission" date="2021-02" db="EMBL/GenBank/DDBJ databases">
        <authorList>
            <person name="Dougan E. K."/>
            <person name="Rhodes N."/>
            <person name="Thang M."/>
            <person name="Chan C."/>
        </authorList>
    </citation>
    <scope>NUCLEOTIDE SEQUENCE</scope>
</reference>
<evidence type="ECO:0000313" key="4">
    <source>
        <dbReference type="Proteomes" id="UP000601435"/>
    </source>
</evidence>
<feature type="signal peptide" evidence="2">
    <location>
        <begin position="1"/>
        <end position="17"/>
    </location>
</feature>
<feature type="non-terminal residue" evidence="3">
    <location>
        <position position="1"/>
    </location>
</feature>
<protein>
    <submittedName>
        <fullName evidence="3">Uncharacterized protein</fullName>
    </submittedName>
</protein>
<dbReference type="OrthoDB" id="444752at2759"/>
<name>A0A812N9N5_9DINO</name>
<feature type="region of interest" description="Disordered" evidence="1">
    <location>
        <begin position="21"/>
        <end position="60"/>
    </location>
</feature>
<dbReference type="EMBL" id="CAJNJA010012678">
    <property type="protein sequence ID" value="CAE7302576.1"/>
    <property type="molecule type" value="Genomic_DNA"/>
</dbReference>
<keyword evidence="2" id="KW-0732">Signal</keyword>
<accession>A0A812N9N5</accession>
<evidence type="ECO:0000313" key="3">
    <source>
        <dbReference type="EMBL" id="CAE7302576.1"/>
    </source>
</evidence>